<dbReference type="InterPro" id="IPR000847">
    <property type="entry name" value="LysR_HTH_N"/>
</dbReference>
<dbReference type="PANTHER" id="PTHR30579">
    <property type="entry name" value="TRANSCRIPTIONAL REGULATOR"/>
    <property type="match status" value="1"/>
</dbReference>
<dbReference type="Gene3D" id="3.40.190.10">
    <property type="entry name" value="Periplasmic binding protein-like II"/>
    <property type="match status" value="2"/>
</dbReference>
<dbReference type="InterPro" id="IPR036388">
    <property type="entry name" value="WH-like_DNA-bd_sf"/>
</dbReference>
<dbReference type="OrthoDB" id="5723059at2"/>
<dbReference type="PANTHER" id="PTHR30579:SF7">
    <property type="entry name" value="HTH-TYPE TRANSCRIPTIONAL REGULATOR LRHA-RELATED"/>
    <property type="match status" value="1"/>
</dbReference>
<protein>
    <submittedName>
        <fullName evidence="6">Regulatory protein, LysR:LysR, substrate-binding</fullName>
    </submittedName>
</protein>
<dbReference type="Pfam" id="PF03466">
    <property type="entry name" value="LysR_substrate"/>
    <property type="match status" value="1"/>
</dbReference>
<keyword evidence="2" id="KW-0805">Transcription regulation</keyword>
<dbReference type="InterPro" id="IPR050176">
    <property type="entry name" value="LTTR"/>
</dbReference>
<evidence type="ECO:0000256" key="1">
    <source>
        <dbReference type="ARBA" id="ARBA00009437"/>
    </source>
</evidence>
<keyword evidence="4" id="KW-0804">Transcription</keyword>
<dbReference type="Pfam" id="PF00126">
    <property type="entry name" value="HTH_1"/>
    <property type="match status" value="1"/>
</dbReference>
<dbReference type="SUPFAM" id="SSF53850">
    <property type="entry name" value="Periplasmic binding protein-like II"/>
    <property type="match status" value="1"/>
</dbReference>
<dbReference type="HOGENOM" id="CLU_039613_1_4_6"/>
<keyword evidence="7" id="KW-1185">Reference proteome</keyword>
<proteinExistence type="inferred from homology"/>
<accession>B8CHE2</accession>
<dbReference type="InterPro" id="IPR005119">
    <property type="entry name" value="LysR_subst-bd"/>
</dbReference>
<name>B8CHE2_SHEPW</name>
<dbReference type="PRINTS" id="PR00039">
    <property type="entry name" value="HTHLYSR"/>
</dbReference>
<comment type="similarity">
    <text evidence="1">Belongs to the LysR transcriptional regulatory family.</text>
</comment>
<keyword evidence="3" id="KW-0238">DNA-binding</keyword>
<dbReference type="SUPFAM" id="SSF46785">
    <property type="entry name" value="Winged helix' DNA-binding domain"/>
    <property type="match status" value="1"/>
</dbReference>
<dbReference type="eggNOG" id="COG0583">
    <property type="taxonomic scope" value="Bacteria"/>
</dbReference>
<evidence type="ECO:0000259" key="5">
    <source>
        <dbReference type="PROSITE" id="PS50931"/>
    </source>
</evidence>
<dbReference type="RefSeq" id="WP_020910451.1">
    <property type="nucleotide sequence ID" value="NC_011566.1"/>
</dbReference>
<dbReference type="FunFam" id="1.10.10.10:FF:000001">
    <property type="entry name" value="LysR family transcriptional regulator"/>
    <property type="match status" value="1"/>
</dbReference>
<dbReference type="STRING" id="225849.swp_0225"/>
<dbReference type="AlphaFoldDB" id="B8CHE2"/>
<dbReference type="GO" id="GO:0003700">
    <property type="term" value="F:DNA-binding transcription factor activity"/>
    <property type="evidence" value="ECO:0007669"/>
    <property type="project" value="InterPro"/>
</dbReference>
<dbReference type="Gene3D" id="1.10.10.10">
    <property type="entry name" value="Winged helix-like DNA-binding domain superfamily/Winged helix DNA-binding domain"/>
    <property type="match status" value="1"/>
</dbReference>
<feature type="domain" description="HTH lysR-type" evidence="5">
    <location>
        <begin position="2"/>
        <end position="59"/>
    </location>
</feature>
<evidence type="ECO:0000256" key="3">
    <source>
        <dbReference type="ARBA" id="ARBA00023125"/>
    </source>
</evidence>
<dbReference type="KEGG" id="swp:swp_0225"/>
<reference evidence="6 7" key="1">
    <citation type="journal article" date="2008" name="PLoS ONE">
        <title>Environmental adaptation: genomic analysis of the piezotolerant and psychrotolerant deep-sea iron reducing bacterium Shewanella piezotolerans WP3.</title>
        <authorList>
            <person name="Wang F."/>
            <person name="Wang J."/>
            <person name="Jian H."/>
            <person name="Zhang B."/>
            <person name="Li S."/>
            <person name="Wang F."/>
            <person name="Zeng X."/>
            <person name="Gao L."/>
            <person name="Bartlett D.H."/>
            <person name="Yu J."/>
            <person name="Hu S."/>
            <person name="Xiao X."/>
        </authorList>
    </citation>
    <scope>NUCLEOTIDE SEQUENCE [LARGE SCALE GENOMIC DNA]</scope>
    <source>
        <strain evidence="7">WP3 / JCM 13877</strain>
    </source>
</reference>
<dbReference type="GO" id="GO:0003677">
    <property type="term" value="F:DNA binding"/>
    <property type="evidence" value="ECO:0007669"/>
    <property type="project" value="UniProtKB-KW"/>
</dbReference>
<evidence type="ECO:0000256" key="4">
    <source>
        <dbReference type="ARBA" id="ARBA00023163"/>
    </source>
</evidence>
<dbReference type="InterPro" id="IPR036390">
    <property type="entry name" value="WH_DNA-bd_sf"/>
</dbReference>
<evidence type="ECO:0000313" key="7">
    <source>
        <dbReference type="Proteomes" id="UP000000753"/>
    </source>
</evidence>
<dbReference type="EMBL" id="CP000472">
    <property type="protein sequence ID" value="ACJ27068.1"/>
    <property type="molecule type" value="Genomic_DNA"/>
</dbReference>
<dbReference type="Proteomes" id="UP000000753">
    <property type="component" value="Chromosome"/>
</dbReference>
<evidence type="ECO:0000256" key="2">
    <source>
        <dbReference type="ARBA" id="ARBA00023015"/>
    </source>
</evidence>
<evidence type="ECO:0000313" key="6">
    <source>
        <dbReference type="EMBL" id="ACJ27068.1"/>
    </source>
</evidence>
<sequence>MLKIELLESFIAVVECGNLSKAADKLCRTQSTISLQIKKLEESVGQPLLLRDNKGVSLTESGKTLLNYAYKMMQLSSQALDELKECQNREVIRLGVPTDYITRYLGSCLLEFIREFTCIELVIDTDVSGNLYKRLHNGEFDVIVATHWQAPAAGHGELLFERRFHWVAAKGGTAHKRETVPVALYPENCPIRAQVFANHQISMRPMSVLLSTPSPAAMCLAVENDIVISPIAEFRINDNMQILDPVEHNIPPLPVFNESLYLNPETQTDATYQLIDLIKANVTELGEASPAKEADPTYQ</sequence>
<gene>
    <name evidence="6" type="ordered locus">swp_0225</name>
</gene>
<organism evidence="6 7">
    <name type="scientific">Shewanella piezotolerans (strain WP3 / JCM 13877)</name>
    <dbReference type="NCBI Taxonomy" id="225849"/>
    <lineage>
        <taxon>Bacteria</taxon>
        <taxon>Pseudomonadati</taxon>
        <taxon>Pseudomonadota</taxon>
        <taxon>Gammaproteobacteria</taxon>
        <taxon>Alteromonadales</taxon>
        <taxon>Shewanellaceae</taxon>
        <taxon>Shewanella</taxon>
    </lineage>
</organism>
<dbReference type="PROSITE" id="PS50931">
    <property type="entry name" value="HTH_LYSR"/>
    <property type="match status" value="1"/>
</dbReference>